<reference evidence="3" key="1">
    <citation type="submission" date="2018-11" db="EMBL/GenBank/DDBJ databases">
        <authorList>
            <consortium name="Pathogen Informatics"/>
        </authorList>
    </citation>
    <scope>NUCLEOTIDE SEQUENCE</scope>
</reference>
<keyword evidence="2" id="KW-1133">Transmembrane helix</keyword>
<gene>
    <name evidence="3" type="ORF">PXEA_LOCUS20951</name>
</gene>
<keyword evidence="2" id="KW-0812">Transmembrane</keyword>
<name>A0A448X3Q3_9PLAT</name>
<evidence type="ECO:0000313" key="3">
    <source>
        <dbReference type="EMBL" id="VEL27511.1"/>
    </source>
</evidence>
<dbReference type="Proteomes" id="UP000784294">
    <property type="component" value="Unassembled WGS sequence"/>
</dbReference>
<evidence type="ECO:0000256" key="1">
    <source>
        <dbReference type="SAM" id="MobiDB-lite"/>
    </source>
</evidence>
<organism evidence="3 4">
    <name type="scientific">Protopolystoma xenopodis</name>
    <dbReference type="NCBI Taxonomy" id="117903"/>
    <lineage>
        <taxon>Eukaryota</taxon>
        <taxon>Metazoa</taxon>
        <taxon>Spiralia</taxon>
        <taxon>Lophotrochozoa</taxon>
        <taxon>Platyhelminthes</taxon>
        <taxon>Monogenea</taxon>
        <taxon>Polyopisthocotylea</taxon>
        <taxon>Polystomatidea</taxon>
        <taxon>Polystomatidae</taxon>
        <taxon>Protopolystoma</taxon>
    </lineage>
</organism>
<sequence length="151" mass="16675">MEKRQRPVDLFRPATGETNGAALGQGFPFSDSCRSDVKTALKRFEYNLALHNGHHLINGESEKSEQAEPPGLSKADVNIDENDPSISKGCAGDSSCMHCGANEMTLCWHRIWSNYQFRIATGVCSVYSFMLSLFCFCGSSFHCLLSLSQNL</sequence>
<feature type="region of interest" description="Disordered" evidence="1">
    <location>
        <begin position="59"/>
        <end position="80"/>
    </location>
</feature>
<evidence type="ECO:0000313" key="4">
    <source>
        <dbReference type="Proteomes" id="UP000784294"/>
    </source>
</evidence>
<dbReference type="EMBL" id="CAAALY010087735">
    <property type="protein sequence ID" value="VEL27511.1"/>
    <property type="molecule type" value="Genomic_DNA"/>
</dbReference>
<accession>A0A448X3Q3</accession>
<keyword evidence="4" id="KW-1185">Reference proteome</keyword>
<dbReference type="AlphaFoldDB" id="A0A448X3Q3"/>
<comment type="caution">
    <text evidence="3">The sequence shown here is derived from an EMBL/GenBank/DDBJ whole genome shotgun (WGS) entry which is preliminary data.</text>
</comment>
<proteinExistence type="predicted"/>
<protein>
    <submittedName>
        <fullName evidence="3">Uncharacterized protein</fullName>
    </submittedName>
</protein>
<feature type="transmembrane region" description="Helical" evidence="2">
    <location>
        <begin position="119"/>
        <end position="141"/>
    </location>
</feature>
<keyword evidence="2" id="KW-0472">Membrane</keyword>
<evidence type="ECO:0000256" key="2">
    <source>
        <dbReference type="SAM" id="Phobius"/>
    </source>
</evidence>